<keyword evidence="2" id="KW-1185">Reference proteome</keyword>
<sequence length="295" mass="33073">MGVTDPECDRTPGRLFTATALRNLVPDGSELPDLVLHRGSTAVPEYNNPDLIPGMYPTLFPAGTAGFEIPNRACAISFQKQAEYYLDLADRLFCYHHSFLFVVLNIIQHCTAHLQTHFTVRRSKFKTIASKLIAVKSNVLRSVADHLEKEGKYSDLTDEQKAALDLLKHVNTIAARIPGSQAVKVFMRNEIRSYCGFFGLPHLYITLNPSVAHSPIFQLMFGDETVDLSKRFPVLVSTRERALRLAKDPVAGAEFFNFCIVSIFRYLFGWDYDKRESTPSGGILGKLEAFYGSSE</sequence>
<reference evidence="1" key="1">
    <citation type="submission" date="2019-10" db="EMBL/GenBank/DDBJ databases">
        <authorList>
            <consortium name="DOE Joint Genome Institute"/>
            <person name="Kuo A."/>
            <person name="Miyauchi S."/>
            <person name="Kiss E."/>
            <person name="Drula E."/>
            <person name="Kohler A."/>
            <person name="Sanchez-Garcia M."/>
            <person name="Andreopoulos B."/>
            <person name="Barry K.W."/>
            <person name="Bonito G."/>
            <person name="Buee M."/>
            <person name="Carver A."/>
            <person name="Chen C."/>
            <person name="Cichocki N."/>
            <person name="Clum A."/>
            <person name="Culley D."/>
            <person name="Crous P.W."/>
            <person name="Fauchery L."/>
            <person name="Girlanda M."/>
            <person name="Hayes R."/>
            <person name="Keri Z."/>
            <person name="Labutti K."/>
            <person name="Lipzen A."/>
            <person name="Lombard V."/>
            <person name="Magnuson J."/>
            <person name="Maillard F."/>
            <person name="Morin E."/>
            <person name="Murat C."/>
            <person name="Nolan M."/>
            <person name="Ohm R."/>
            <person name="Pangilinan J."/>
            <person name="Pereira M."/>
            <person name="Perotto S."/>
            <person name="Peter M."/>
            <person name="Riley R."/>
            <person name="Sitrit Y."/>
            <person name="Stielow B."/>
            <person name="Szollosi G."/>
            <person name="Zifcakova L."/>
            <person name="Stursova M."/>
            <person name="Spatafora J.W."/>
            <person name="Tedersoo L."/>
            <person name="Vaario L.-M."/>
            <person name="Yamada A."/>
            <person name="Yan M."/>
            <person name="Wang P."/>
            <person name="Xu J."/>
            <person name="Bruns T."/>
            <person name="Baldrian P."/>
            <person name="Vilgalys R."/>
            <person name="Henrissat B."/>
            <person name="Grigoriev I.V."/>
            <person name="Hibbett D."/>
            <person name="Nagy L.G."/>
            <person name="Martin F.M."/>
        </authorList>
    </citation>
    <scope>NUCLEOTIDE SEQUENCE</scope>
    <source>
        <strain evidence="1">P2</strain>
    </source>
</reference>
<accession>A0ACB6Z0A1</accession>
<proteinExistence type="predicted"/>
<evidence type="ECO:0000313" key="2">
    <source>
        <dbReference type="Proteomes" id="UP000886501"/>
    </source>
</evidence>
<name>A0ACB6Z0A1_THEGA</name>
<feature type="non-terminal residue" evidence="1">
    <location>
        <position position="295"/>
    </location>
</feature>
<dbReference type="EMBL" id="MU118386">
    <property type="protein sequence ID" value="KAF9642668.1"/>
    <property type="molecule type" value="Genomic_DNA"/>
</dbReference>
<organism evidence="1 2">
    <name type="scientific">Thelephora ganbajun</name>
    <name type="common">Ganba fungus</name>
    <dbReference type="NCBI Taxonomy" id="370292"/>
    <lineage>
        <taxon>Eukaryota</taxon>
        <taxon>Fungi</taxon>
        <taxon>Dikarya</taxon>
        <taxon>Basidiomycota</taxon>
        <taxon>Agaricomycotina</taxon>
        <taxon>Agaricomycetes</taxon>
        <taxon>Thelephorales</taxon>
        <taxon>Thelephoraceae</taxon>
        <taxon>Thelephora</taxon>
    </lineage>
</organism>
<reference evidence="1" key="2">
    <citation type="journal article" date="2020" name="Nat. Commun.">
        <title>Large-scale genome sequencing of mycorrhizal fungi provides insights into the early evolution of symbiotic traits.</title>
        <authorList>
            <person name="Miyauchi S."/>
            <person name="Kiss E."/>
            <person name="Kuo A."/>
            <person name="Drula E."/>
            <person name="Kohler A."/>
            <person name="Sanchez-Garcia M."/>
            <person name="Morin E."/>
            <person name="Andreopoulos B."/>
            <person name="Barry K.W."/>
            <person name="Bonito G."/>
            <person name="Buee M."/>
            <person name="Carver A."/>
            <person name="Chen C."/>
            <person name="Cichocki N."/>
            <person name="Clum A."/>
            <person name="Culley D."/>
            <person name="Crous P.W."/>
            <person name="Fauchery L."/>
            <person name="Girlanda M."/>
            <person name="Hayes R.D."/>
            <person name="Keri Z."/>
            <person name="LaButti K."/>
            <person name="Lipzen A."/>
            <person name="Lombard V."/>
            <person name="Magnuson J."/>
            <person name="Maillard F."/>
            <person name="Murat C."/>
            <person name="Nolan M."/>
            <person name="Ohm R.A."/>
            <person name="Pangilinan J."/>
            <person name="Pereira M.F."/>
            <person name="Perotto S."/>
            <person name="Peter M."/>
            <person name="Pfister S."/>
            <person name="Riley R."/>
            <person name="Sitrit Y."/>
            <person name="Stielow J.B."/>
            <person name="Szollosi G."/>
            <person name="Zifcakova L."/>
            <person name="Stursova M."/>
            <person name="Spatafora J.W."/>
            <person name="Tedersoo L."/>
            <person name="Vaario L.M."/>
            <person name="Yamada A."/>
            <person name="Yan M."/>
            <person name="Wang P."/>
            <person name="Xu J."/>
            <person name="Bruns T."/>
            <person name="Baldrian P."/>
            <person name="Vilgalys R."/>
            <person name="Dunand C."/>
            <person name="Henrissat B."/>
            <person name="Grigoriev I.V."/>
            <person name="Hibbett D."/>
            <person name="Nagy L.G."/>
            <person name="Martin F.M."/>
        </authorList>
    </citation>
    <scope>NUCLEOTIDE SEQUENCE</scope>
    <source>
        <strain evidence="1">P2</strain>
    </source>
</reference>
<protein>
    <submittedName>
        <fullName evidence="1">Uncharacterized protein</fullName>
    </submittedName>
</protein>
<comment type="caution">
    <text evidence="1">The sequence shown here is derived from an EMBL/GenBank/DDBJ whole genome shotgun (WGS) entry which is preliminary data.</text>
</comment>
<dbReference type="Proteomes" id="UP000886501">
    <property type="component" value="Unassembled WGS sequence"/>
</dbReference>
<evidence type="ECO:0000313" key="1">
    <source>
        <dbReference type="EMBL" id="KAF9642668.1"/>
    </source>
</evidence>
<gene>
    <name evidence="1" type="ORF">BDM02DRAFT_3105368</name>
</gene>